<dbReference type="InterPro" id="IPR014793">
    <property type="entry name" value="DsrD"/>
</dbReference>
<organism evidence="2">
    <name type="scientific">uncultured Desulfobacterium sp</name>
    <dbReference type="NCBI Taxonomy" id="201089"/>
    <lineage>
        <taxon>Bacteria</taxon>
        <taxon>Pseudomonadati</taxon>
        <taxon>Thermodesulfobacteriota</taxon>
        <taxon>Desulfobacteria</taxon>
        <taxon>Desulfobacterales</taxon>
        <taxon>Desulfobacteriaceae</taxon>
        <taxon>Desulfobacterium</taxon>
        <taxon>environmental samples</taxon>
    </lineage>
</organism>
<accession>E1YFB0</accession>
<dbReference type="AlphaFoldDB" id="E1YFB0"/>
<dbReference type="Gene3D" id="1.10.10.10">
    <property type="entry name" value="Winged helix-like DNA-binding domain superfamily/Winged helix DNA-binding domain"/>
    <property type="match status" value="1"/>
</dbReference>
<feature type="domain" description="Dissimilatory sulphite reductase D" evidence="1">
    <location>
        <begin position="6"/>
        <end position="68"/>
    </location>
</feature>
<proteinExistence type="predicted"/>
<sequence length="79" mass="8810">MDEEALKKTIVETLEGKKGKSKFYLKDFYAMAPDEKPRAVKNLVNKMVTEGTLEYWSSGSTTLIGLKGIGKQAHAEDED</sequence>
<protein>
    <submittedName>
        <fullName evidence="2">Protein dsvD</fullName>
    </submittedName>
</protein>
<dbReference type="SUPFAM" id="SSF46785">
    <property type="entry name" value="Winged helix' DNA-binding domain"/>
    <property type="match status" value="1"/>
</dbReference>
<evidence type="ECO:0000313" key="2">
    <source>
        <dbReference type="EMBL" id="CBX29254.1"/>
    </source>
</evidence>
<name>E1YFB0_9BACT</name>
<dbReference type="InterPro" id="IPR036390">
    <property type="entry name" value="WH_DNA-bd_sf"/>
</dbReference>
<dbReference type="InterPro" id="IPR036388">
    <property type="entry name" value="WH-like_DNA-bd_sf"/>
</dbReference>
<dbReference type="EMBL" id="FR695872">
    <property type="protein sequence ID" value="CBX29254.1"/>
    <property type="molecule type" value="Genomic_DNA"/>
</dbReference>
<dbReference type="Pfam" id="PF08679">
    <property type="entry name" value="DsrD"/>
    <property type="match status" value="1"/>
</dbReference>
<evidence type="ECO:0000259" key="1">
    <source>
        <dbReference type="Pfam" id="PF08679"/>
    </source>
</evidence>
<reference evidence="2" key="1">
    <citation type="journal article" date="2011" name="Environ. Microbiol.">
        <title>Genomic insights into the metabolic potential of the polycyclic aromatic hydrocarbon degrading sulfate-reducing Deltaproteobacterium N47.</title>
        <authorList>
            <person name="Bergmann F."/>
            <person name="Selesi D."/>
            <person name="Weinmaier T."/>
            <person name="Tischler P."/>
            <person name="Rattei T."/>
            <person name="Meckenstock R.U."/>
        </authorList>
    </citation>
    <scope>NUCLEOTIDE SEQUENCE</scope>
</reference>
<gene>
    <name evidence="2" type="ORF">N47_J02350</name>
</gene>